<gene>
    <name evidence="1" type="primary">Dsec\GM10661</name>
    <name evidence="1" type="ORF">Dsec_GM10661</name>
</gene>
<dbReference type="HOGENOM" id="CLU_1983911_0_0_1"/>
<proteinExistence type="predicted"/>
<name>B4I3V8_DROSE</name>
<reference evidence="1 2" key="1">
    <citation type="journal article" date="2007" name="Nature">
        <title>Evolution of genes and genomes on the Drosophila phylogeny.</title>
        <authorList>
            <consortium name="Drosophila 12 Genomes Consortium"/>
            <person name="Clark A.G."/>
            <person name="Eisen M.B."/>
            <person name="Smith D.R."/>
            <person name="Bergman C.M."/>
            <person name="Oliver B."/>
            <person name="Markow T.A."/>
            <person name="Kaufman T.C."/>
            <person name="Kellis M."/>
            <person name="Gelbart W."/>
            <person name="Iyer V.N."/>
            <person name="Pollard D.A."/>
            <person name="Sackton T.B."/>
            <person name="Larracuente A.M."/>
            <person name="Singh N.D."/>
            <person name="Abad J.P."/>
            <person name="Abt D.N."/>
            <person name="Adryan B."/>
            <person name="Aguade M."/>
            <person name="Akashi H."/>
            <person name="Anderson W.W."/>
            <person name="Aquadro C.F."/>
            <person name="Ardell D.H."/>
            <person name="Arguello R."/>
            <person name="Artieri C.G."/>
            <person name="Barbash D.A."/>
            <person name="Barker D."/>
            <person name="Barsanti P."/>
            <person name="Batterham P."/>
            <person name="Batzoglou S."/>
            <person name="Begun D."/>
            <person name="Bhutkar A."/>
            <person name="Blanco E."/>
            <person name="Bosak S.A."/>
            <person name="Bradley R.K."/>
            <person name="Brand A.D."/>
            <person name="Brent M.R."/>
            <person name="Brooks A.N."/>
            <person name="Brown R.H."/>
            <person name="Butlin R.K."/>
            <person name="Caggese C."/>
            <person name="Calvi B.R."/>
            <person name="Bernardo de Carvalho A."/>
            <person name="Caspi A."/>
            <person name="Castrezana S."/>
            <person name="Celniker S.E."/>
            <person name="Chang J.L."/>
            <person name="Chapple C."/>
            <person name="Chatterji S."/>
            <person name="Chinwalla A."/>
            <person name="Civetta A."/>
            <person name="Clifton S.W."/>
            <person name="Comeron J.M."/>
            <person name="Costello J.C."/>
            <person name="Coyne J.A."/>
            <person name="Daub J."/>
            <person name="David R.G."/>
            <person name="Delcher A.L."/>
            <person name="Delehaunty K."/>
            <person name="Do C.B."/>
            <person name="Ebling H."/>
            <person name="Edwards K."/>
            <person name="Eickbush T."/>
            <person name="Evans J.D."/>
            <person name="Filipski A."/>
            <person name="Findeiss S."/>
            <person name="Freyhult E."/>
            <person name="Fulton L."/>
            <person name="Fulton R."/>
            <person name="Garcia A.C."/>
            <person name="Gardiner A."/>
            <person name="Garfield D.A."/>
            <person name="Garvin B.E."/>
            <person name="Gibson G."/>
            <person name="Gilbert D."/>
            <person name="Gnerre S."/>
            <person name="Godfrey J."/>
            <person name="Good R."/>
            <person name="Gotea V."/>
            <person name="Gravely B."/>
            <person name="Greenberg A.J."/>
            <person name="Griffiths-Jones S."/>
            <person name="Gross S."/>
            <person name="Guigo R."/>
            <person name="Gustafson E.A."/>
            <person name="Haerty W."/>
            <person name="Hahn M.W."/>
            <person name="Halligan D.L."/>
            <person name="Halpern A.L."/>
            <person name="Halter G.M."/>
            <person name="Han M.V."/>
            <person name="Heger A."/>
            <person name="Hillier L."/>
            <person name="Hinrichs A.S."/>
            <person name="Holmes I."/>
            <person name="Hoskins R.A."/>
            <person name="Hubisz M.J."/>
            <person name="Hultmark D."/>
            <person name="Huntley M.A."/>
            <person name="Jaffe D.B."/>
            <person name="Jagadeeshan S."/>
            <person name="Jeck W.R."/>
            <person name="Johnson J."/>
            <person name="Jones C.D."/>
            <person name="Jordan W.C."/>
            <person name="Karpen G.H."/>
            <person name="Kataoka E."/>
            <person name="Keightley P.D."/>
            <person name="Kheradpour P."/>
            <person name="Kirkness E.F."/>
            <person name="Koerich L.B."/>
            <person name="Kristiansen K."/>
            <person name="Kudrna D."/>
            <person name="Kulathinal R.J."/>
            <person name="Kumar S."/>
            <person name="Kwok R."/>
            <person name="Lander E."/>
            <person name="Langley C.H."/>
            <person name="Lapoint R."/>
            <person name="Lazzaro B.P."/>
            <person name="Lee S.J."/>
            <person name="Levesque L."/>
            <person name="Li R."/>
            <person name="Lin C.F."/>
            <person name="Lin M.F."/>
            <person name="Lindblad-Toh K."/>
            <person name="Llopart A."/>
            <person name="Long M."/>
            <person name="Low L."/>
            <person name="Lozovsky E."/>
            <person name="Lu J."/>
            <person name="Luo M."/>
            <person name="Machado C.A."/>
            <person name="Makalowski W."/>
            <person name="Marzo M."/>
            <person name="Matsuda M."/>
            <person name="Matzkin L."/>
            <person name="McAllister B."/>
            <person name="McBride C.S."/>
            <person name="McKernan B."/>
            <person name="McKernan K."/>
            <person name="Mendez-Lago M."/>
            <person name="Minx P."/>
            <person name="Mollenhauer M.U."/>
            <person name="Montooth K."/>
            <person name="Mount S.M."/>
            <person name="Mu X."/>
            <person name="Myers E."/>
            <person name="Negre B."/>
            <person name="Newfeld S."/>
            <person name="Nielsen R."/>
            <person name="Noor M.A."/>
            <person name="O'Grady P."/>
            <person name="Pachter L."/>
            <person name="Papaceit M."/>
            <person name="Parisi M.J."/>
            <person name="Parisi M."/>
            <person name="Parts L."/>
            <person name="Pedersen J.S."/>
            <person name="Pesole G."/>
            <person name="Phillippy A.M."/>
            <person name="Ponting C.P."/>
            <person name="Pop M."/>
            <person name="Porcelli D."/>
            <person name="Powell J.R."/>
            <person name="Prohaska S."/>
            <person name="Pruitt K."/>
            <person name="Puig M."/>
            <person name="Quesneville H."/>
            <person name="Ram K.R."/>
            <person name="Rand D."/>
            <person name="Rasmussen M.D."/>
            <person name="Reed L.K."/>
            <person name="Reenan R."/>
            <person name="Reily A."/>
            <person name="Remington K.A."/>
            <person name="Rieger T.T."/>
            <person name="Ritchie M.G."/>
            <person name="Robin C."/>
            <person name="Rogers Y.H."/>
            <person name="Rohde C."/>
            <person name="Rozas J."/>
            <person name="Rubenfield M.J."/>
            <person name="Ruiz A."/>
            <person name="Russo S."/>
            <person name="Salzberg S.L."/>
            <person name="Sanchez-Gracia A."/>
            <person name="Saranga D.J."/>
            <person name="Sato H."/>
            <person name="Schaeffer S.W."/>
            <person name="Schatz M.C."/>
            <person name="Schlenke T."/>
            <person name="Schwartz R."/>
            <person name="Segarra C."/>
            <person name="Singh R.S."/>
            <person name="Sirot L."/>
            <person name="Sirota M."/>
            <person name="Sisneros N.B."/>
            <person name="Smith C.D."/>
            <person name="Smith T.F."/>
            <person name="Spieth J."/>
            <person name="Stage D.E."/>
            <person name="Stark A."/>
            <person name="Stephan W."/>
            <person name="Strausberg R.L."/>
            <person name="Strempel S."/>
            <person name="Sturgill D."/>
            <person name="Sutton G."/>
            <person name="Sutton G.G."/>
            <person name="Tao W."/>
            <person name="Teichmann S."/>
            <person name="Tobari Y.N."/>
            <person name="Tomimura Y."/>
            <person name="Tsolas J.M."/>
            <person name="Valente V.L."/>
            <person name="Venter E."/>
            <person name="Venter J.C."/>
            <person name="Vicario S."/>
            <person name="Vieira F.G."/>
            <person name="Vilella A.J."/>
            <person name="Villasante A."/>
            <person name="Walenz B."/>
            <person name="Wang J."/>
            <person name="Wasserman M."/>
            <person name="Watts T."/>
            <person name="Wilson D."/>
            <person name="Wilson R.K."/>
            <person name="Wing R.A."/>
            <person name="Wolfner M.F."/>
            <person name="Wong A."/>
            <person name="Wong G.K."/>
            <person name="Wu C.I."/>
            <person name="Wu G."/>
            <person name="Yamamoto D."/>
            <person name="Yang H.P."/>
            <person name="Yang S.P."/>
            <person name="Yorke J.A."/>
            <person name="Yoshida K."/>
            <person name="Zdobnov E."/>
            <person name="Zhang P."/>
            <person name="Zhang Y."/>
            <person name="Zimin A.V."/>
            <person name="Baldwin J."/>
            <person name="Abdouelleil A."/>
            <person name="Abdulkadir J."/>
            <person name="Abebe A."/>
            <person name="Abera B."/>
            <person name="Abreu J."/>
            <person name="Acer S.C."/>
            <person name="Aftuck L."/>
            <person name="Alexander A."/>
            <person name="An P."/>
            <person name="Anderson E."/>
            <person name="Anderson S."/>
            <person name="Arachi H."/>
            <person name="Azer M."/>
            <person name="Bachantsang P."/>
            <person name="Barry A."/>
            <person name="Bayul T."/>
            <person name="Berlin A."/>
            <person name="Bessette D."/>
            <person name="Bloom T."/>
            <person name="Blye J."/>
            <person name="Boguslavskiy L."/>
            <person name="Bonnet C."/>
            <person name="Boukhgalter B."/>
            <person name="Bourzgui I."/>
            <person name="Brown A."/>
            <person name="Cahill P."/>
            <person name="Channer S."/>
            <person name="Cheshatsang Y."/>
            <person name="Chuda L."/>
            <person name="Citroen M."/>
            <person name="Collymore A."/>
            <person name="Cooke P."/>
            <person name="Costello M."/>
            <person name="D'Aco K."/>
            <person name="Daza R."/>
            <person name="De Haan G."/>
            <person name="DeGray S."/>
            <person name="DeMaso C."/>
            <person name="Dhargay N."/>
            <person name="Dooley K."/>
            <person name="Dooley E."/>
            <person name="Doricent M."/>
            <person name="Dorje P."/>
            <person name="Dorjee K."/>
            <person name="Dupes A."/>
            <person name="Elong R."/>
            <person name="Falk J."/>
            <person name="Farina A."/>
            <person name="Faro S."/>
            <person name="Ferguson D."/>
            <person name="Fisher S."/>
            <person name="Foley C.D."/>
            <person name="Franke A."/>
            <person name="Friedrich D."/>
            <person name="Gadbois L."/>
            <person name="Gearin G."/>
            <person name="Gearin C.R."/>
            <person name="Giannoukos G."/>
            <person name="Goode T."/>
            <person name="Graham J."/>
            <person name="Grandbois E."/>
            <person name="Grewal S."/>
            <person name="Gyaltsen K."/>
            <person name="Hafez N."/>
            <person name="Hagos B."/>
            <person name="Hall J."/>
            <person name="Henson C."/>
            <person name="Hollinger A."/>
            <person name="Honan T."/>
            <person name="Huard M.D."/>
            <person name="Hughes L."/>
            <person name="Hurhula B."/>
            <person name="Husby M.E."/>
            <person name="Kamat A."/>
            <person name="Kanga B."/>
            <person name="Kashin S."/>
            <person name="Khazanovich D."/>
            <person name="Kisner P."/>
            <person name="Lance K."/>
            <person name="Lara M."/>
            <person name="Lee W."/>
            <person name="Lennon N."/>
            <person name="Letendre F."/>
            <person name="LeVine R."/>
            <person name="Lipovsky A."/>
            <person name="Liu X."/>
            <person name="Liu J."/>
            <person name="Liu S."/>
            <person name="Lokyitsang T."/>
            <person name="Lokyitsang Y."/>
            <person name="Lubonja R."/>
            <person name="Lui A."/>
            <person name="MacDonald P."/>
            <person name="Magnisalis V."/>
            <person name="Maru K."/>
            <person name="Matthews C."/>
            <person name="McCusker W."/>
            <person name="McDonough S."/>
            <person name="Mehta T."/>
            <person name="Meldrim J."/>
            <person name="Meneus L."/>
            <person name="Mihai O."/>
            <person name="Mihalev A."/>
            <person name="Mihova T."/>
            <person name="Mittelman R."/>
            <person name="Mlenga V."/>
            <person name="Montmayeur A."/>
            <person name="Mulrain L."/>
            <person name="Navidi A."/>
            <person name="Naylor J."/>
            <person name="Negash T."/>
            <person name="Nguyen T."/>
            <person name="Nguyen N."/>
            <person name="Nicol R."/>
            <person name="Norbu C."/>
            <person name="Norbu N."/>
            <person name="Novod N."/>
            <person name="O'Neill B."/>
            <person name="Osman S."/>
            <person name="Markiewicz E."/>
            <person name="Oyono O.L."/>
            <person name="Patti C."/>
            <person name="Phunkhang P."/>
            <person name="Pierre F."/>
            <person name="Priest M."/>
            <person name="Raghuraman S."/>
            <person name="Rege F."/>
            <person name="Reyes R."/>
            <person name="Rise C."/>
            <person name="Rogov P."/>
            <person name="Ross K."/>
            <person name="Ryan E."/>
            <person name="Settipalli S."/>
            <person name="Shea T."/>
            <person name="Sherpa N."/>
            <person name="Shi L."/>
            <person name="Shih D."/>
            <person name="Sparrow T."/>
            <person name="Spaulding J."/>
            <person name="Stalker J."/>
            <person name="Stange-Thomann N."/>
            <person name="Stavropoulos S."/>
            <person name="Stone C."/>
            <person name="Strader C."/>
            <person name="Tesfaye S."/>
            <person name="Thomson T."/>
            <person name="Thoulutsang Y."/>
            <person name="Thoulutsang D."/>
            <person name="Topham K."/>
            <person name="Topping I."/>
            <person name="Tsamla T."/>
            <person name="Vassiliev H."/>
            <person name="Vo A."/>
            <person name="Wangchuk T."/>
            <person name="Wangdi T."/>
            <person name="Weiand M."/>
            <person name="Wilkinson J."/>
            <person name="Wilson A."/>
            <person name="Yadav S."/>
            <person name="Young G."/>
            <person name="Yu Q."/>
            <person name="Zembek L."/>
            <person name="Zhong D."/>
            <person name="Zimmer A."/>
            <person name="Zwirko Z."/>
            <person name="Jaffe D.B."/>
            <person name="Alvarez P."/>
            <person name="Brockman W."/>
            <person name="Butler J."/>
            <person name="Chin C."/>
            <person name="Gnerre S."/>
            <person name="Grabherr M."/>
            <person name="Kleber M."/>
            <person name="Mauceli E."/>
            <person name="MacCallum I."/>
        </authorList>
    </citation>
    <scope>NUCLEOTIDE SEQUENCE [LARGE SCALE GENOMIC DNA]</scope>
    <source>
        <strain evidence="2">Rob3c / Tucson 14021-0248.25</strain>
    </source>
</reference>
<dbReference type="AlphaFoldDB" id="B4I3V8"/>
<protein>
    <submittedName>
        <fullName evidence="1">GM10661</fullName>
    </submittedName>
</protein>
<dbReference type="EMBL" id="CH480821">
    <property type="protein sequence ID" value="EDW54901.1"/>
    <property type="molecule type" value="Genomic_DNA"/>
</dbReference>
<sequence>MSSRLVSLSDYSQWILVLSLSYSKVTPAYGRGYQLEINHPDGSAFRRESVIADTDGNSELDGEIKQKFPAPHEGWLLLSYKIGSKGYNIRYSYKADSDISVVPMVAKNETFSIKRIGVNALKSTAG</sequence>
<organism evidence="2">
    <name type="scientific">Drosophila sechellia</name>
    <name type="common">Fruit fly</name>
    <dbReference type="NCBI Taxonomy" id="7238"/>
    <lineage>
        <taxon>Eukaryota</taxon>
        <taxon>Metazoa</taxon>
        <taxon>Ecdysozoa</taxon>
        <taxon>Arthropoda</taxon>
        <taxon>Hexapoda</taxon>
        <taxon>Insecta</taxon>
        <taxon>Pterygota</taxon>
        <taxon>Neoptera</taxon>
        <taxon>Endopterygota</taxon>
        <taxon>Diptera</taxon>
        <taxon>Brachycera</taxon>
        <taxon>Muscomorpha</taxon>
        <taxon>Ephydroidea</taxon>
        <taxon>Drosophilidae</taxon>
        <taxon>Drosophila</taxon>
        <taxon>Sophophora</taxon>
    </lineage>
</organism>
<accession>B4I3V8</accession>
<evidence type="ECO:0000313" key="2">
    <source>
        <dbReference type="Proteomes" id="UP000001292"/>
    </source>
</evidence>
<keyword evidence="2" id="KW-1185">Reference proteome</keyword>
<dbReference type="Proteomes" id="UP000001292">
    <property type="component" value="Unassembled WGS sequence"/>
</dbReference>
<dbReference type="OMA" id="LWISCCE"/>
<dbReference type="PhylomeDB" id="B4I3V8"/>
<evidence type="ECO:0000313" key="1">
    <source>
        <dbReference type="EMBL" id="EDW54901.1"/>
    </source>
</evidence>